<organism evidence="2 3">
    <name type="scientific">Dorcoceras hygrometricum</name>
    <dbReference type="NCBI Taxonomy" id="472368"/>
    <lineage>
        <taxon>Eukaryota</taxon>
        <taxon>Viridiplantae</taxon>
        <taxon>Streptophyta</taxon>
        <taxon>Embryophyta</taxon>
        <taxon>Tracheophyta</taxon>
        <taxon>Spermatophyta</taxon>
        <taxon>Magnoliopsida</taxon>
        <taxon>eudicotyledons</taxon>
        <taxon>Gunneridae</taxon>
        <taxon>Pentapetalae</taxon>
        <taxon>asterids</taxon>
        <taxon>lamiids</taxon>
        <taxon>Lamiales</taxon>
        <taxon>Gesneriaceae</taxon>
        <taxon>Didymocarpoideae</taxon>
        <taxon>Trichosporeae</taxon>
        <taxon>Loxocarpinae</taxon>
        <taxon>Dorcoceras</taxon>
    </lineage>
</organism>
<dbReference type="AlphaFoldDB" id="A0A2Z7A3X0"/>
<dbReference type="EMBL" id="KV036773">
    <property type="protein sequence ID" value="KZV13540.1"/>
    <property type="molecule type" value="Genomic_DNA"/>
</dbReference>
<keyword evidence="3" id="KW-1185">Reference proteome</keyword>
<gene>
    <name evidence="2" type="ORF">F511_45298</name>
</gene>
<protein>
    <submittedName>
        <fullName evidence="2">Uncharacterized protein</fullName>
    </submittedName>
</protein>
<feature type="region of interest" description="Disordered" evidence="1">
    <location>
        <begin position="1"/>
        <end position="68"/>
    </location>
</feature>
<feature type="compositionally biased region" description="Basic residues" evidence="1">
    <location>
        <begin position="46"/>
        <end position="55"/>
    </location>
</feature>
<dbReference type="Proteomes" id="UP000250235">
    <property type="component" value="Unassembled WGS sequence"/>
</dbReference>
<reference evidence="2 3" key="1">
    <citation type="journal article" date="2015" name="Proc. Natl. Acad. Sci. U.S.A.">
        <title>The resurrection genome of Boea hygrometrica: A blueprint for survival of dehydration.</title>
        <authorList>
            <person name="Xiao L."/>
            <person name="Yang G."/>
            <person name="Zhang L."/>
            <person name="Yang X."/>
            <person name="Zhao S."/>
            <person name="Ji Z."/>
            <person name="Zhou Q."/>
            <person name="Hu M."/>
            <person name="Wang Y."/>
            <person name="Chen M."/>
            <person name="Xu Y."/>
            <person name="Jin H."/>
            <person name="Xiao X."/>
            <person name="Hu G."/>
            <person name="Bao F."/>
            <person name="Hu Y."/>
            <person name="Wan P."/>
            <person name="Li L."/>
            <person name="Deng X."/>
            <person name="Kuang T."/>
            <person name="Xiang C."/>
            <person name="Zhu J.K."/>
            <person name="Oliver M.J."/>
            <person name="He Y."/>
        </authorList>
    </citation>
    <scope>NUCLEOTIDE SEQUENCE [LARGE SCALE GENOMIC DNA]</scope>
    <source>
        <strain evidence="3">cv. XS01</strain>
    </source>
</reference>
<accession>A0A2Z7A3X0</accession>
<evidence type="ECO:0000313" key="2">
    <source>
        <dbReference type="EMBL" id="KZV13540.1"/>
    </source>
</evidence>
<sequence>MARKLHGLPGTGPNQTLEEIRPAITTSPEHRRSGGRPAPPPPQNSRRQRARRRAKRDATPCANRTQLSPIVRPAASLVDQQRRNIVAREARNRGLWLQPSRYGGQATCATFARSGAHHRPHTTRQARRSLAQLLAPVAASLGAFRAAGARPSARPVRAPEMRGPPYTGGGRAANLKVLISILKNRKLDTIWHNVLIRSENHDSDTTVGIRIAPPDEAAEEQKIQVPGDDQYDEQYKIYDIHRVFKITTLLATRAWLRPVS</sequence>
<evidence type="ECO:0000256" key="1">
    <source>
        <dbReference type="SAM" id="MobiDB-lite"/>
    </source>
</evidence>
<evidence type="ECO:0000313" key="3">
    <source>
        <dbReference type="Proteomes" id="UP000250235"/>
    </source>
</evidence>
<name>A0A2Z7A3X0_9LAMI</name>
<proteinExistence type="predicted"/>